<dbReference type="AlphaFoldDB" id="A0A381Q379"/>
<gene>
    <name evidence="1" type="ORF">METZ01_LOCUS25623</name>
</gene>
<organism evidence="1">
    <name type="scientific">marine metagenome</name>
    <dbReference type="NCBI Taxonomy" id="408172"/>
    <lineage>
        <taxon>unclassified sequences</taxon>
        <taxon>metagenomes</taxon>
        <taxon>ecological metagenomes</taxon>
    </lineage>
</organism>
<accession>A0A381Q379</accession>
<name>A0A381Q379_9ZZZZ</name>
<evidence type="ECO:0000313" key="1">
    <source>
        <dbReference type="EMBL" id="SUZ72769.1"/>
    </source>
</evidence>
<reference evidence="1" key="1">
    <citation type="submission" date="2018-05" db="EMBL/GenBank/DDBJ databases">
        <authorList>
            <person name="Lanie J.A."/>
            <person name="Ng W.-L."/>
            <person name="Kazmierczak K.M."/>
            <person name="Andrzejewski T.M."/>
            <person name="Davidsen T.M."/>
            <person name="Wayne K.J."/>
            <person name="Tettelin H."/>
            <person name="Glass J.I."/>
            <person name="Rusch D."/>
            <person name="Podicherti R."/>
            <person name="Tsui H.-C.T."/>
            <person name="Winkler M.E."/>
        </authorList>
    </citation>
    <scope>NUCLEOTIDE SEQUENCE</scope>
</reference>
<protein>
    <submittedName>
        <fullName evidence="1">Uncharacterized protein</fullName>
    </submittedName>
</protein>
<sequence length="26" mass="2793">MVIINDPAAIGIKGTFGSLNRENFQS</sequence>
<dbReference type="EMBL" id="UINC01001158">
    <property type="protein sequence ID" value="SUZ72769.1"/>
    <property type="molecule type" value="Genomic_DNA"/>
</dbReference>
<proteinExistence type="predicted"/>